<evidence type="ECO:0000313" key="3">
    <source>
        <dbReference type="EMBL" id="MQS14798.1"/>
    </source>
</evidence>
<accession>A0A6N7KWZ9</accession>
<dbReference type="PANTHER" id="PTHR39335:SF1">
    <property type="entry name" value="BLL4220 PROTEIN"/>
    <property type="match status" value="1"/>
</dbReference>
<evidence type="ECO:0000256" key="1">
    <source>
        <dbReference type="SAM" id="MobiDB-lite"/>
    </source>
</evidence>
<dbReference type="OrthoDB" id="597632at2"/>
<gene>
    <name evidence="3" type="ORF">F7Q99_21670</name>
</gene>
<dbReference type="Proteomes" id="UP000450000">
    <property type="component" value="Unassembled WGS sequence"/>
</dbReference>
<feature type="chain" id="PRO_5039452706" description="Lipoprotein" evidence="2">
    <location>
        <begin position="23"/>
        <end position="174"/>
    </location>
</feature>
<feature type="region of interest" description="Disordered" evidence="1">
    <location>
        <begin position="153"/>
        <end position="174"/>
    </location>
</feature>
<dbReference type="InterPro" id="IPR006311">
    <property type="entry name" value="TAT_signal"/>
</dbReference>
<evidence type="ECO:0000313" key="4">
    <source>
        <dbReference type="Proteomes" id="UP000450000"/>
    </source>
</evidence>
<protein>
    <recommendedName>
        <fullName evidence="5">Lipoprotein</fullName>
    </recommendedName>
</protein>
<name>A0A6N7KWZ9_9ACTN</name>
<dbReference type="AlphaFoldDB" id="A0A6N7KWZ9"/>
<dbReference type="PROSITE" id="PS51318">
    <property type="entry name" value="TAT"/>
    <property type="match status" value="1"/>
</dbReference>
<feature type="signal peptide" evidence="2">
    <location>
        <begin position="1"/>
        <end position="22"/>
    </location>
</feature>
<dbReference type="RefSeq" id="WP_153463898.1">
    <property type="nucleotide sequence ID" value="NZ_WBOF01000001.1"/>
</dbReference>
<evidence type="ECO:0008006" key="5">
    <source>
        <dbReference type="Google" id="ProtNLM"/>
    </source>
</evidence>
<dbReference type="PANTHER" id="PTHR39335">
    <property type="entry name" value="BLL4220 PROTEIN"/>
    <property type="match status" value="1"/>
</dbReference>
<dbReference type="GO" id="GO:0043448">
    <property type="term" value="P:alkane catabolic process"/>
    <property type="evidence" value="ECO:0007669"/>
    <property type="project" value="TreeGrafter"/>
</dbReference>
<dbReference type="InterPro" id="IPR005297">
    <property type="entry name" value="Lipoprotein_repeat"/>
</dbReference>
<keyword evidence="4" id="KW-1185">Reference proteome</keyword>
<reference evidence="3 4" key="1">
    <citation type="submission" date="2019-09" db="EMBL/GenBank/DDBJ databases">
        <title>Genome Sequences of Streptomyces kaniharaensis ATCC 21070.</title>
        <authorList>
            <person name="Zhu W."/>
            <person name="De Crecy-Lagard V."/>
            <person name="Richards N.G."/>
        </authorList>
    </citation>
    <scope>NUCLEOTIDE SEQUENCE [LARGE SCALE GENOMIC DNA]</scope>
    <source>
        <strain evidence="3 4">SF-557</strain>
    </source>
</reference>
<dbReference type="PROSITE" id="PS51257">
    <property type="entry name" value="PROKAR_LIPOPROTEIN"/>
    <property type="match status" value="1"/>
</dbReference>
<organism evidence="3 4">
    <name type="scientific">Streptomyces kaniharaensis</name>
    <dbReference type="NCBI Taxonomy" id="212423"/>
    <lineage>
        <taxon>Bacteria</taxon>
        <taxon>Bacillati</taxon>
        <taxon>Actinomycetota</taxon>
        <taxon>Actinomycetes</taxon>
        <taxon>Kitasatosporales</taxon>
        <taxon>Streptomycetaceae</taxon>
        <taxon>Streptomyces</taxon>
    </lineage>
</organism>
<proteinExistence type="predicted"/>
<dbReference type="EMBL" id="WBOF01000001">
    <property type="protein sequence ID" value="MQS14798.1"/>
    <property type="molecule type" value="Genomic_DNA"/>
</dbReference>
<evidence type="ECO:0000256" key="2">
    <source>
        <dbReference type="SAM" id="SignalP"/>
    </source>
</evidence>
<keyword evidence="2" id="KW-0732">Signal</keyword>
<comment type="caution">
    <text evidence="3">The sequence shown here is derived from an EMBL/GenBank/DDBJ whole genome shotgun (WGS) entry which is preliminary data.</text>
</comment>
<sequence>MPTFSRTALLAVAGAAALTLVAACGSDGTSGTASPSSAAASGGPALVAAGSNTLGPIVTDADSNTLYRFDKDPANPPPRTAPVPAHTTWPPVPAAEHIRAQGVDSALIGSVTRTDGTKPLTLGGWPLYRYASDAKPGDTKGQGVGCTWFGSTPTGKKAPAATPAASAAQSGSGY</sequence>
<dbReference type="Pfam" id="PF03640">
    <property type="entry name" value="Lipoprotein_15"/>
    <property type="match status" value="1"/>
</dbReference>